<dbReference type="PANTHER" id="PTHR30296:SF0">
    <property type="entry name" value="LACTATE UTILIZATION PROTEIN A"/>
    <property type="match status" value="1"/>
</dbReference>
<accession>A0A1T2KSB6</accession>
<dbReference type="EMBL" id="MPRJ01000079">
    <property type="protein sequence ID" value="OOZ35755.1"/>
    <property type="molecule type" value="Genomic_DNA"/>
</dbReference>
<feature type="domain" description="Cysteine-rich" evidence="1">
    <location>
        <begin position="15"/>
        <end position="95"/>
    </location>
</feature>
<dbReference type="Proteomes" id="UP000190896">
    <property type="component" value="Unassembled WGS sequence"/>
</dbReference>
<sequence length="255" mass="28418">MERQRHYPEKPGRIYFFGTCLVDLLYPEASLAGMQLIQREGVDVIFPKDQTCCGQPAWNSGYRDEARAVALAQLKCFPLDYPVVVPSGSCAGMMRHHYPRLFKNTPQEQQVQALANRVYKLTEFLVHVLKITLKDLGTPAKVALHTSCSARREMGVAEEHEALLQQLGNVELVEQERKAECCGFGGTFAVKHPKISAEMVSEKAEHISNTSADTLVSGDCGCLMNISGRLNHQAEKIKGKHIASFLWERTNADSQ</sequence>
<evidence type="ECO:0000313" key="2">
    <source>
        <dbReference type="EMBL" id="OOZ35755.1"/>
    </source>
</evidence>
<gene>
    <name evidence="2" type="ORF">BOW51_10470</name>
</gene>
<dbReference type="AlphaFoldDB" id="A0A1T2KSB6"/>
<protein>
    <submittedName>
        <fullName evidence="2">Oxidoreductase</fullName>
    </submittedName>
</protein>
<evidence type="ECO:0000259" key="1">
    <source>
        <dbReference type="Pfam" id="PF02754"/>
    </source>
</evidence>
<dbReference type="PANTHER" id="PTHR30296">
    <property type="entry name" value="UNCHARACTERIZED PROTEIN YKGE"/>
    <property type="match status" value="1"/>
</dbReference>
<dbReference type="GO" id="GO:0005829">
    <property type="term" value="C:cytosol"/>
    <property type="evidence" value="ECO:0007669"/>
    <property type="project" value="TreeGrafter"/>
</dbReference>
<dbReference type="InterPro" id="IPR004017">
    <property type="entry name" value="Cys_rich_dom"/>
</dbReference>
<feature type="domain" description="Cysteine-rich" evidence="1">
    <location>
        <begin position="142"/>
        <end position="226"/>
    </location>
</feature>
<dbReference type="GO" id="GO:0016491">
    <property type="term" value="F:oxidoreductase activity"/>
    <property type="evidence" value="ECO:0007669"/>
    <property type="project" value="UniProtKB-ARBA"/>
</dbReference>
<comment type="caution">
    <text evidence="2">The sequence shown here is derived from an EMBL/GenBank/DDBJ whole genome shotgun (WGS) entry which is preliminary data.</text>
</comment>
<name>A0A1T2KSB6_9GAMM</name>
<dbReference type="Pfam" id="PF02754">
    <property type="entry name" value="CCG"/>
    <property type="match status" value="2"/>
</dbReference>
<organism evidence="2 3">
    <name type="scientific">Solemya velesiana gill symbiont</name>
    <dbReference type="NCBI Taxonomy" id="1918948"/>
    <lineage>
        <taxon>Bacteria</taxon>
        <taxon>Pseudomonadati</taxon>
        <taxon>Pseudomonadota</taxon>
        <taxon>Gammaproteobacteria</taxon>
        <taxon>sulfur-oxidizing symbionts</taxon>
    </lineage>
</organism>
<dbReference type="OrthoDB" id="9770306at2"/>
<dbReference type="RefSeq" id="WP_078487961.1">
    <property type="nucleotide sequence ID" value="NZ_MPRJ01000079.1"/>
</dbReference>
<keyword evidence="3" id="KW-1185">Reference proteome</keyword>
<evidence type="ECO:0000313" key="3">
    <source>
        <dbReference type="Proteomes" id="UP000190896"/>
    </source>
</evidence>
<reference evidence="2 3" key="1">
    <citation type="submission" date="2016-11" db="EMBL/GenBank/DDBJ databases">
        <title>Mixed transmission modes and dynamic genome evolution in an obligate animal-bacterial symbiosis.</title>
        <authorList>
            <person name="Russell S.L."/>
            <person name="Corbett-Detig R.B."/>
            <person name="Cavanaugh C.M."/>
        </authorList>
    </citation>
    <scope>NUCLEOTIDE SEQUENCE [LARGE SCALE GENOMIC DNA]</scope>
    <source>
        <strain evidence="2">Se-Cadez</strain>
    </source>
</reference>
<proteinExistence type="predicted"/>